<comment type="caution">
    <text evidence="2">The sequence shown here is derived from an EMBL/GenBank/DDBJ whole genome shotgun (WGS) entry which is preliminary data.</text>
</comment>
<dbReference type="Proteomes" id="UP000037939">
    <property type="component" value="Unassembled WGS sequence"/>
</dbReference>
<evidence type="ECO:0000313" key="2">
    <source>
        <dbReference type="EMBL" id="KPC53011.1"/>
    </source>
</evidence>
<feature type="region of interest" description="Disordered" evidence="1">
    <location>
        <begin position="272"/>
        <end position="293"/>
    </location>
</feature>
<feature type="compositionally biased region" description="Basic and acidic residues" evidence="1">
    <location>
        <begin position="283"/>
        <end position="293"/>
    </location>
</feature>
<keyword evidence="3" id="KW-1185">Reference proteome</keyword>
<dbReference type="OrthoDB" id="5526813at2"/>
<protein>
    <recommendedName>
        <fullName evidence="4">DnaT DNA-binding domain-containing protein</fullName>
    </recommendedName>
</protein>
<evidence type="ECO:0000313" key="3">
    <source>
        <dbReference type="Proteomes" id="UP000037939"/>
    </source>
</evidence>
<dbReference type="AlphaFoldDB" id="A0A0N0XKP5"/>
<name>A0A0N0XKP5_9NEIS</name>
<dbReference type="RefSeq" id="WP_053937850.1">
    <property type="nucleotide sequence ID" value="NZ_LAQT01000008.1"/>
</dbReference>
<dbReference type="STRING" id="857265.WG78_10990"/>
<accession>A0A0N0XKP5</accession>
<proteinExistence type="predicted"/>
<evidence type="ECO:0008006" key="4">
    <source>
        <dbReference type="Google" id="ProtNLM"/>
    </source>
</evidence>
<sequence length="293" mass="32240">MNVYMSPEELEALKPCSPEAFRLYVACLRPHMDMATGIVGISYRISYARLALEMVYQPPARSHRPPYAPTVKQIRGLVDELATHGAVKRYSMKSKDDRQLVLLLINALQVQARPEYEGQMKGKAAGQADGQSQTRANARSKGHEGQADGQRQSGYEGQISVSLSTTSLSGARGTLIDPAFQADLSARLLAEQRGLDVDEEVFRFIAHFEANGQPQANWPARFRKWILDAAQYNANRKAKNAAAPPYAGKPARGGWKGVNPTDVFDRIFDDGGQGDGGDYIDGSAERVDQAYRH</sequence>
<organism evidence="2 3">
    <name type="scientific">Amantichitinum ursilacus</name>
    <dbReference type="NCBI Taxonomy" id="857265"/>
    <lineage>
        <taxon>Bacteria</taxon>
        <taxon>Pseudomonadati</taxon>
        <taxon>Pseudomonadota</taxon>
        <taxon>Betaproteobacteria</taxon>
        <taxon>Neisseriales</taxon>
        <taxon>Chitinibacteraceae</taxon>
        <taxon>Amantichitinum</taxon>
    </lineage>
</organism>
<dbReference type="EMBL" id="LAQT01000008">
    <property type="protein sequence ID" value="KPC53011.1"/>
    <property type="molecule type" value="Genomic_DNA"/>
</dbReference>
<reference evidence="2 3" key="1">
    <citation type="submission" date="2015-07" db="EMBL/GenBank/DDBJ databases">
        <title>Draft genome sequence of the Amantichitinum ursilacus IGB-41, a new chitin-degrading bacterium.</title>
        <authorList>
            <person name="Kirstahler P."/>
            <person name="Guenther M."/>
            <person name="Grumaz C."/>
            <person name="Rupp S."/>
            <person name="Zibek S."/>
            <person name="Sohn K."/>
        </authorList>
    </citation>
    <scope>NUCLEOTIDE SEQUENCE [LARGE SCALE GENOMIC DNA]</scope>
    <source>
        <strain evidence="2 3">IGB-41</strain>
    </source>
</reference>
<feature type="region of interest" description="Disordered" evidence="1">
    <location>
        <begin position="118"/>
        <end position="155"/>
    </location>
</feature>
<gene>
    <name evidence="2" type="ORF">WG78_10990</name>
</gene>
<evidence type="ECO:0000256" key="1">
    <source>
        <dbReference type="SAM" id="MobiDB-lite"/>
    </source>
</evidence>